<feature type="transmembrane region" description="Helical" evidence="6">
    <location>
        <begin position="505"/>
        <end position="529"/>
    </location>
</feature>
<comment type="subcellular location">
    <subcellularLocation>
        <location evidence="1">Membrane</location>
    </subcellularLocation>
</comment>
<feature type="transmembrane region" description="Helical" evidence="6">
    <location>
        <begin position="274"/>
        <end position="292"/>
    </location>
</feature>
<dbReference type="GO" id="GO:0000329">
    <property type="term" value="C:fungal-type vacuole membrane"/>
    <property type="evidence" value="ECO:0007669"/>
    <property type="project" value="TreeGrafter"/>
</dbReference>
<feature type="transmembrane region" description="Helical" evidence="6">
    <location>
        <begin position="239"/>
        <end position="262"/>
    </location>
</feature>
<proteinExistence type="predicted"/>
<accession>A0AAJ0GAR9</accession>
<evidence type="ECO:0000256" key="6">
    <source>
        <dbReference type="SAM" id="Phobius"/>
    </source>
</evidence>
<dbReference type="PANTHER" id="PTHR20772">
    <property type="entry name" value="PROTEIN FMP42"/>
    <property type="match status" value="1"/>
</dbReference>
<feature type="transmembrane region" description="Helical" evidence="6">
    <location>
        <begin position="432"/>
        <end position="453"/>
    </location>
</feature>
<dbReference type="CDD" id="cd06174">
    <property type="entry name" value="MFS"/>
    <property type="match status" value="1"/>
</dbReference>
<dbReference type="InterPro" id="IPR005828">
    <property type="entry name" value="MFS_sugar_transport-like"/>
</dbReference>
<evidence type="ECO:0000313" key="8">
    <source>
        <dbReference type="Proteomes" id="UP001271007"/>
    </source>
</evidence>
<keyword evidence="4 6" id="KW-0472">Membrane</keyword>
<dbReference type="InterPro" id="IPR036259">
    <property type="entry name" value="MFS_trans_sf"/>
</dbReference>
<feature type="compositionally biased region" description="Basic and acidic residues" evidence="5">
    <location>
        <begin position="310"/>
        <end position="319"/>
    </location>
</feature>
<feature type="compositionally biased region" description="Polar residues" evidence="5">
    <location>
        <begin position="1"/>
        <end position="11"/>
    </location>
</feature>
<dbReference type="EMBL" id="JAWDJX010000028">
    <property type="protein sequence ID" value="KAK3051061.1"/>
    <property type="molecule type" value="Genomic_DNA"/>
</dbReference>
<evidence type="ECO:0000256" key="5">
    <source>
        <dbReference type="SAM" id="MobiDB-lite"/>
    </source>
</evidence>
<comment type="caution">
    <text evidence="7">The sequence shown here is derived from an EMBL/GenBank/DDBJ whole genome shotgun (WGS) entry which is preliminary data.</text>
</comment>
<dbReference type="PANTHER" id="PTHR20772:SF4">
    <property type="entry name" value="HYPOTHETICAL AMINO ACID TRANSPORTER (EUROFUNG)"/>
    <property type="match status" value="1"/>
</dbReference>
<name>A0AAJ0GAR9_9PEZI</name>
<feature type="transmembrane region" description="Helical" evidence="6">
    <location>
        <begin position="391"/>
        <end position="411"/>
    </location>
</feature>
<evidence type="ECO:0000256" key="1">
    <source>
        <dbReference type="ARBA" id="ARBA00004370"/>
    </source>
</evidence>
<feature type="transmembrane region" description="Helical" evidence="6">
    <location>
        <begin position="180"/>
        <end position="200"/>
    </location>
</feature>
<evidence type="ECO:0000256" key="3">
    <source>
        <dbReference type="ARBA" id="ARBA00022989"/>
    </source>
</evidence>
<feature type="transmembrane region" description="Helical" evidence="6">
    <location>
        <begin position="465"/>
        <end position="493"/>
    </location>
</feature>
<sequence length="608" mass="67629">MSLVQRVTSIEGTDREPPPQLEGLFDGHGTPGYGTITTPSYSLRHQTSHQHSLRPQRSLRHVLSYDAIPKPEEPSQATNPTGGVAAYKISTRRRIAQVCFTVLACWLASGIVFGFAALKPVLIDTGVYRELCTAEELAEDVDVCYEQELRMNVFFAIASTTCNVSALPVGTILDRYGPRVAAVIGSISLAIGTLLMAFAFHIPEFDGYIMGNIFLALGGTFIFVPSFSIANAFPKFSGIIVATVTGAFDASAAVFLFYRLSYEASGGSFTPQKFFFGYLAVPVVIFIAQFTLMNEDAYKTIPQYESKLEKEQDATRDVHDSDEDMTENEIRKLRNQRRHRRQSKIEELDKLLGGAEERIHRVEKQEDRLAKSGVWGVLHGKTATEQILTPWFILITLLTILQMVRMNWFIAKVRTQYRIMLGSRVLARQINRFFDVALPVGGVVATPFIGLLLDRTSTATMLTVLVSMITAVGIVGSLPYLWAGYLNVTLFVLLRPLYYSAMSDYAAKVFGFATFGRVYGCIIALSGLVNLFQPAIDAMDHDVFHDNPIPINVVFAVLAFVFGTALVVYVWSQGRQVSKLQSTQMAEYERYSVILEEDDEISNLNLRA</sequence>
<dbReference type="GO" id="GO:0022857">
    <property type="term" value="F:transmembrane transporter activity"/>
    <property type="evidence" value="ECO:0007669"/>
    <property type="project" value="InterPro"/>
</dbReference>
<keyword evidence="8" id="KW-1185">Reference proteome</keyword>
<organism evidence="7 8">
    <name type="scientific">Extremus antarcticus</name>
    <dbReference type="NCBI Taxonomy" id="702011"/>
    <lineage>
        <taxon>Eukaryota</taxon>
        <taxon>Fungi</taxon>
        <taxon>Dikarya</taxon>
        <taxon>Ascomycota</taxon>
        <taxon>Pezizomycotina</taxon>
        <taxon>Dothideomycetes</taxon>
        <taxon>Dothideomycetidae</taxon>
        <taxon>Mycosphaerellales</taxon>
        <taxon>Extremaceae</taxon>
        <taxon>Extremus</taxon>
    </lineage>
</organism>
<evidence type="ECO:0000256" key="2">
    <source>
        <dbReference type="ARBA" id="ARBA00022692"/>
    </source>
</evidence>
<reference evidence="7" key="1">
    <citation type="submission" date="2023-04" db="EMBL/GenBank/DDBJ databases">
        <title>Black Yeasts Isolated from many extreme environments.</title>
        <authorList>
            <person name="Coleine C."/>
            <person name="Stajich J.E."/>
            <person name="Selbmann L."/>
        </authorList>
    </citation>
    <scope>NUCLEOTIDE SEQUENCE</scope>
    <source>
        <strain evidence="7">CCFEE 5312</strain>
    </source>
</reference>
<feature type="region of interest" description="Disordered" evidence="5">
    <location>
        <begin position="310"/>
        <end position="338"/>
    </location>
</feature>
<feature type="transmembrane region" description="Helical" evidence="6">
    <location>
        <begin position="98"/>
        <end position="118"/>
    </location>
</feature>
<evidence type="ECO:0000313" key="7">
    <source>
        <dbReference type="EMBL" id="KAK3051061.1"/>
    </source>
</evidence>
<dbReference type="Gene3D" id="1.20.1250.20">
    <property type="entry name" value="MFS general substrate transporter like domains"/>
    <property type="match status" value="1"/>
</dbReference>
<dbReference type="Pfam" id="PF00083">
    <property type="entry name" value="Sugar_tr"/>
    <property type="match status" value="1"/>
</dbReference>
<dbReference type="AlphaFoldDB" id="A0AAJ0GAR9"/>
<keyword evidence="3 6" id="KW-1133">Transmembrane helix</keyword>
<feature type="transmembrane region" description="Helical" evidence="6">
    <location>
        <begin position="549"/>
        <end position="571"/>
    </location>
</feature>
<gene>
    <name evidence="7" type="ORF">LTR09_007811</name>
</gene>
<evidence type="ECO:0008006" key="9">
    <source>
        <dbReference type="Google" id="ProtNLM"/>
    </source>
</evidence>
<feature type="transmembrane region" description="Helical" evidence="6">
    <location>
        <begin position="212"/>
        <end position="233"/>
    </location>
</feature>
<protein>
    <recommendedName>
        <fullName evidence="9">MFS transporter</fullName>
    </recommendedName>
</protein>
<dbReference type="SUPFAM" id="SSF103473">
    <property type="entry name" value="MFS general substrate transporter"/>
    <property type="match status" value="1"/>
</dbReference>
<dbReference type="Proteomes" id="UP001271007">
    <property type="component" value="Unassembled WGS sequence"/>
</dbReference>
<evidence type="ECO:0000256" key="4">
    <source>
        <dbReference type="ARBA" id="ARBA00023136"/>
    </source>
</evidence>
<keyword evidence="2 6" id="KW-0812">Transmembrane</keyword>
<feature type="region of interest" description="Disordered" evidence="5">
    <location>
        <begin position="1"/>
        <end position="29"/>
    </location>
</feature>
<dbReference type="InterPro" id="IPR052599">
    <property type="entry name" value="SLC43A_AATransporter"/>
</dbReference>